<dbReference type="InterPro" id="IPR003806">
    <property type="entry name" value="ATP-grasp_PylC-type"/>
</dbReference>
<name>L9Y0T0_9EURY</name>
<dbReference type="PROSITE" id="PS50975">
    <property type="entry name" value="ATP_GRASP"/>
    <property type="match status" value="1"/>
</dbReference>
<dbReference type="Gene3D" id="3.30.1490.20">
    <property type="entry name" value="ATP-grasp fold, A domain"/>
    <property type="match status" value="1"/>
</dbReference>
<accession>L9Y0T0</accession>
<keyword evidence="4" id="KW-1185">Reference proteome</keyword>
<evidence type="ECO:0000256" key="1">
    <source>
        <dbReference type="PROSITE-ProRule" id="PRU00409"/>
    </source>
</evidence>
<organism evidence="3 4">
    <name type="scientific">Natrinema versiforme JCM 10478</name>
    <dbReference type="NCBI Taxonomy" id="1227496"/>
    <lineage>
        <taxon>Archaea</taxon>
        <taxon>Methanobacteriati</taxon>
        <taxon>Methanobacteriota</taxon>
        <taxon>Stenosarchaea group</taxon>
        <taxon>Halobacteria</taxon>
        <taxon>Halobacteriales</taxon>
        <taxon>Natrialbaceae</taxon>
        <taxon>Natrinema</taxon>
    </lineage>
</organism>
<evidence type="ECO:0000259" key="2">
    <source>
        <dbReference type="PROSITE" id="PS50975"/>
    </source>
</evidence>
<dbReference type="InterPro" id="IPR013815">
    <property type="entry name" value="ATP_grasp_subdomain_1"/>
</dbReference>
<dbReference type="GO" id="GO:0005524">
    <property type="term" value="F:ATP binding"/>
    <property type="evidence" value="ECO:0007669"/>
    <property type="project" value="UniProtKB-UniRule"/>
</dbReference>
<comment type="caution">
    <text evidence="3">The sequence shown here is derived from an EMBL/GenBank/DDBJ whole genome shotgun (WGS) entry which is preliminary data.</text>
</comment>
<dbReference type="Pfam" id="PF02655">
    <property type="entry name" value="ATP-grasp_3"/>
    <property type="match status" value="1"/>
</dbReference>
<sequence length="396" mass="44552">MRNNVLVTDGQTLSALAISRSLGRKGFDVHVGEYFSYNLTRFSKHVSDTIQYPIPDEKPEAFLDVLLGHLRKGDYEFLVPVRDETTLLVSKHRDEISRHVNLYIADQRKIERLNDKGETIQIAQRAGVPTPTTYFPERRDQAEIKRSADYPLLIRPRVSSGSRGITRVESPSDFDRAFERVSKQYGTPIVQEYVEKTGYTTACLLFDDEGDPVASFSYERQKEYPLSGGPTVVGVSHDDRIAKRYGAAVLEAVDWKGPAEVEFILDEAGEPLLLEVNPRFWTPVGLAIRSGVDFPSLLYRLSVGDEVDPVTEYEVGVTYRSVLPNEILWLLQTPNKIEGLADFLKFDIGNTCYGTLSRRDPLPAVGTVVQAANILSSPDARKFVFDRGWESEEAKQ</sequence>
<dbReference type="PATRIC" id="fig|1227496.3.peg.2235"/>
<evidence type="ECO:0000313" key="3">
    <source>
        <dbReference type="EMBL" id="ELY67296.1"/>
    </source>
</evidence>
<dbReference type="OrthoDB" id="11959at2157"/>
<dbReference type="Gene3D" id="3.30.470.20">
    <property type="entry name" value="ATP-grasp fold, B domain"/>
    <property type="match status" value="1"/>
</dbReference>
<evidence type="ECO:0000313" key="4">
    <source>
        <dbReference type="Proteomes" id="UP000011632"/>
    </source>
</evidence>
<dbReference type="GO" id="GO:0008716">
    <property type="term" value="F:D-alanine-D-alanine ligase activity"/>
    <property type="evidence" value="ECO:0007669"/>
    <property type="project" value="TreeGrafter"/>
</dbReference>
<dbReference type="RefSeq" id="WP_006431290.1">
    <property type="nucleotide sequence ID" value="NZ_AOID01000030.1"/>
</dbReference>
<dbReference type="Gene3D" id="3.40.50.20">
    <property type="match status" value="1"/>
</dbReference>
<dbReference type="Proteomes" id="UP000011632">
    <property type="component" value="Unassembled WGS sequence"/>
</dbReference>
<reference evidence="3 4" key="1">
    <citation type="journal article" date="2014" name="PLoS Genet.">
        <title>Phylogenetically driven sequencing of extremely halophilic archaea reveals strategies for static and dynamic osmo-response.</title>
        <authorList>
            <person name="Becker E.A."/>
            <person name="Seitzer P.M."/>
            <person name="Tritt A."/>
            <person name="Larsen D."/>
            <person name="Krusor M."/>
            <person name="Yao A.I."/>
            <person name="Wu D."/>
            <person name="Madern D."/>
            <person name="Eisen J.A."/>
            <person name="Darling A.E."/>
            <person name="Facciotti M.T."/>
        </authorList>
    </citation>
    <scope>NUCLEOTIDE SEQUENCE [LARGE SCALE GENOMIC DNA]</scope>
    <source>
        <strain evidence="3 4">JCM 10478</strain>
    </source>
</reference>
<keyword evidence="1" id="KW-0067">ATP-binding</keyword>
<dbReference type="InterPro" id="IPR011761">
    <property type="entry name" value="ATP-grasp"/>
</dbReference>
<proteinExistence type="predicted"/>
<dbReference type="PANTHER" id="PTHR23132">
    <property type="entry name" value="D-ALANINE--D-ALANINE LIGASE"/>
    <property type="match status" value="1"/>
</dbReference>
<gene>
    <name evidence="3" type="ORF">C489_11053</name>
</gene>
<dbReference type="PANTHER" id="PTHR23132:SF23">
    <property type="entry name" value="D-ALANINE--D-ALANINE LIGASE B"/>
    <property type="match status" value="1"/>
</dbReference>
<dbReference type="AlphaFoldDB" id="L9Y0T0"/>
<protein>
    <recommendedName>
        <fullName evidence="2">ATP-grasp domain-containing protein</fullName>
    </recommendedName>
</protein>
<dbReference type="SUPFAM" id="SSF56059">
    <property type="entry name" value="Glutathione synthetase ATP-binding domain-like"/>
    <property type="match status" value="1"/>
</dbReference>
<keyword evidence="1" id="KW-0547">Nucleotide-binding</keyword>
<dbReference type="EMBL" id="AOID01000030">
    <property type="protein sequence ID" value="ELY67296.1"/>
    <property type="molecule type" value="Genomic_DNA"/>
</dbReference>
<feature type="domain" description="ATP-grasp" evidence="2">
    <location>
        <begin position="120"/>
        <end position="303"/>
    </location>
</feature>
<dbReference type="GO" id="GO:0046872">
    <property type="term" value="F:metal ion binding"/>
    <property type="evidence" value="ECO:0007669"/>
    <property type="project" value="InterPro"/>
</dbReference>